<dbReference type="SUPFAM" id="SSF53756">
    <property type="entry name" value="UDP-Glycosyltransferase/glycogen phosphorylase"/>
    <property type="match status" value="1"/>
</dbReference>
<sequence>MSRSTPQPALLVLSHLRWNFVFQRPQHLMTQAAADRAVYFIEEPLFGHHTDHLDVQEVAPNIHVCVPHIEIGHPPAESQARTARVLRDFVQDQGLTTYDLWVYTPMEYPVAALLRPRLTVYDCMDELSLFRGAPPELRVREAALLDRADVVFTGGHRLFEAKREQHANAHPFPSSVDTAHFHAARADLPDPPEQRDLPHPRLGYAGVIDERLDIALLGKLAARHPGWQFVMLGPVVKIDPRDLPQAPNLHYVGMQPYAALPAFMAHWDAGLLPFAHNDATTFISPTKTPEYLAAGLPVVSTGIRDVIRPYGEQELVRIADGADAFSAACAAALAETGTPAGEDRRARADAHLSTLSWASTWADMQRQLDDAATRATRAPRAATATHGGQA</sequence>
<evidence type="ECO:0000313" key="2">
    <source>
        <dbReference type="EMBL" id="GGM36589.1"/>
    </source>
</evidence>
<proteinExistence type="predicted"/>
<organism evidence="2 3">
    <name type="scientific">Deinococcus arenae</name>
    <dbReference type="NCBI Taxonomy" id="1452751"/>
    <lineage>
        <taxon>Bacteria</taxon>
        <taxon>Thermotogati</taxon>
        <taxon>Deinococcota</taxon>
        <taxon>Deinococci</taxon>
        <taxon>Deinococcales</taxon>
        <taxon>Deinococcaceae</taxon>
        <taxon>Deinococcus</taxon>
    </lineage>
</organism>
<comment type="caution">
    <text evidence="2">The sequence shown here is derived from an EMBL/GenBank/DDBJ whole genome shotgun (WGS) entry which is preliminary data.</text>
</comment>
<dbReference type="Pfam" id="PF13692">
    <property type="entry name" value="Glyco_trans_1_4"/>
    <property type="match status" value="1"/>
</dbReference>
<dbReference type="EMBL" id="BMQG01000003">
    <property type="protein sequence ID" value="GGM36589.1"/>
    <property type="molecule type" value="Genomic_DNA"/>
</dbReference>
<evidence type="ECO:0000313" key="3">
    <source>
        <dbReference type="Proteomes" id="UP000600547"/>
    </source>
</evidence>
<feature type="compositionally biased region" description="Low complexity" evidence="1">
    <location>
        <begin position="373"/>
        <end position="390"/>
    </location>
</feature>
<dbReference type="Gene3D" id="3.40.50.2000">
    <property type="entry name" value="Glycogen Phosphorylase B"/>
    <property type="match status" value="1"/>
</dbReference>
<protein>
    <submittedName>
        <fullName evidence="2">Glycosyl transferase</fullName>
    </submittedName>
</protein>
<reference evidence="3" key="1">
    <citation type="journal article" date="2019" name="Int. J. Syst. Evol. Microbiol.">
        <title>The Global Catalogue of Microorganisms (GCM) 10K type strain sequencing project: providing services to taxonomists for standard genome sequencing and annotation.</title>
        <authorList>
            <consortium name="The Broad Institute Genomics Platform"/>
            <consortium name="The Broad Institute Genome Sequencing Center for Infectious Disease"/>
            <person name="Wu L."/>
            <person name="Ma J."/>
        </authorList>
    </citation>
    <scope>NUCLEOTIDE SEQUENCE [LARGE SCALE GENOMIC DNA]</scope>
    <source>
        <strain evidence="3">JCM 31047</strain>
    </source>
</reference>
<gene>
    <name evidence="2" type="ORF">GCM10008956_11370</name>
</gene>
<keyword evidence="2" id="KW-0808">Transferase</keyword>
<name>A0A8H9L820_9DEIO</name>
<dbReference type="AlphaFoldDB" id="A0A8H9L820"/>
<dbReference type="RefSeq" id="WP_110833020.1">
    <property type="nucleotide sequence ID" value="NZ_BMQG01000003.1"/>
</dbReference>
<dbReference type="GO" id="GO:0016740">
    <property type="term" value="F:transferase activity"/>
    <property type="evidence" value="ECO:0007669"/>
    <property type="project" value="UniProtKB-KW"/>
</dbReference>
<evidence type="ECO:0000256" key="1">
    <source>
        <dbReference type="SAM" id="MobiDB-lite"/>
    </source>
</evidence>
<dbReference type="Proteomes" id="UP000600547">
    <property type="component" value="Unassembled WGS sequence"/>
</dbReference>
<accession>A0A8H9L820</accession>
<feature type="region of interest" description="Disordered" evidence="1">
    <location>
        <begin position="368"/>
        <end position="390"/>
    </location>
</feature>
<keyword evidence="3" id="KW-1185">Reference proteome</keyword>